<feature type="region of interest" description="Disordered" evidence="1">
    <location>
        <begin position="1"/>
        <end position="89"/>
    </location>
</feature>
<sequence length="89" mass="9709">MAIPARAPPHPRLTHCDGTRRPSLHLSIAAPLPTDLPTNAPTPRASQPRHSRHRDRRTHPSADAPEPGIAARPQFIRAAHADIRTGCSR</sequence>
<evidence type="ECO:0000313" key="2">
    <source>
        <dbReference type="EMBL" id="EYF00845.1"/>
    </source>
</evidence>
<feature type="compositionally biased region" description="Polar residues" evidence="1">
    <location>
        <begin position="36"/>
        <end position="45"/>
    </location>
</feature>
<dbReference type="Proteomes" id="UP000019678">
    <property type="component" value="Unassembled WGS sequence"/>
</dbReference>
<accession>A0A017SW53</accession>
<dbReference type="EMBL" id="ASRX01000096">
    <property type="protein sequence ID" value="EYF00845.1"/>
    <property type="molecule type" value="Genomic_DNA"/>
</dbReference>
<gene>
    <name evidence="2" type="ORF">CAP_8934</name>
</gene>
<comment type="caution">
    <text evidence="2">The sequence shown here is derived from an EMBL/GenBank/DDBJ whole genome shotgun (WGS) entry which is preliminary data.</text>
</comment>
<evidence type="ECO:0000256" key="1">
    <source>
        <dbReference type="SAM" id="MobiDB-lite"/>
    </source>
</evidence>
<feature type="compositionally biased region" description="Basic residues" evidence="1">
    <location>
        <begin position="47"/>
        <end position="59"/>
    </location>
</feature>
<feature type="compositionally biased region" description="Pro residues" evidence="1">
    <location>
        <begin position="1"/>
        <end position="11"/>
    </location>
</feature>
<evidence type="ECO:0000313" key="3">
    <source>
        <dbReference type="Proteomes" id="UP000019678"/>
    </source>
</evidence>
<protein>
    <submittedName>
        <fullName evidence="2">Uncharacterized protein</fullName>
    </submittedName>
</protein>
<proteinExistence type="predicted"/>
<dbReference type="AlphaFoldDB" id="A0A017SW53"/>
<keyword evidence="3" id="KW-1185">Reference proteome</keyword>
<reference evidence="2 3" key="1">
    <citation type="submission" date="2013-05" db="EMBL/GenBank/DDBJ databases">
        <title>Genome assembly of Chondromyces apiculatus DSM 436.</title>
        <authorList>
            <person name="Sharma G."/>
            <person name="Khatri I."/>
            <person name="Kaur C."/>
            <person name="Mayilraj S."/>
            <person name="Subramanian S."/>
        </authorList>
    </citation>
    <scope>NUCLEOTIDE SEQUENCE [LARGE SCALE GENOMIC DNA]</scope>
    <source>
        <strain evidence="2 3">DSM 436</strain>
    </source>
</reference>
<name>A0A017SW53_9BACT</name>
<organism evidence="2 3">
    <name type="scientific">Chondromyces apiculatus DSM 436</name>
    <dbReference type="NCBI Taxonomy" id="1192034"/>
    <lineage>
        <taxon>Bacteria</taxon>
        <taxon>Pseudomonadati</taxon>
        <taxon>Myxococcota</taxon>
        <taxon>Polyangia</taxon>
        <taxon>Polyangiales</taxon>
        <taxon>Polyangiaceae</taxon>
        <taxon>Chondromyces</taxon>
    </lineage>
</organism>